<dbReference type="Proteomes" id="UP000569914">
    <property type="component" value="Unassembled WGS sequence"/>
</dbReference>
<evidence type="ECO:0000313" key="2">
    <source>
        <dbReference type="EMBL" id="NYE70594.1"/>
    </source>
</evidence>
<evidence type="ECO:0000313" key="3">
    <source>
        <dbReference type="Proteomes" id="UP000569914"/>
    </source>
</evidence>
<proteinExistence type="predicted"/>
<comment type="caution">
    <text evidence="2">The sequence shown here is derived from an EMBL/GenBank/DDBJ whole genome shotgun (WGS) entry which is preliminary data.</text>
</comment>
<evidence type="ECO:0000256" key="1">
    <source>
        <dbReference type="SAM" id="MobiDB-lite"/>
    </source>
</evidence>
<gene>
    <name evidence="2" type="ORF">BKA15_001923</name>
</gene>
<dbReference type="AlphaFoldDB" id="A0A7Y9I6E6"/>
<organism evidence="2 3">
    <name type="scientific">Microlunatus parietis</name>
    <dbReference type="NCBI Taxonomy" id="682979"/>
    <lineage>
        <taxon>Bacteria</taxon>
        <taxon>Bacillati</taxon>
        <taxon>Actinomycetota</taxon>
        <taxon>Actinomycetes</taxon>
        <taxon>Propionibacteriales</taxon>
        <taxon>Propionibacteriaceae</taxon>
        <taxon>Microlunatus</taxon>
    </lineage>
</organism>
<dbReference type="EMBL" id="JACCBU010000001">
    <property type="protein sequence ID" value="NYE70594.1"/>
    <property type="molecule type" value="Genomic_DNA"/>
</dbReference>
<name>A0A7Y9I6E6_9ACTN</name>
<sequence length="118" mass="12789">MTHTAWVPPESILGEEAVAALQAVPRAAADEVIRELDAVARSVEEAATAAAGRGPSDPDQADLDTLPYPPTFPGLTPRTDEQLATTVLRYLSEVPAEWRYEAMEAVYDVLEEPPTEEN</sequence>
<accession>A0A7Y9I6E6</accession>
<reference evidence="2 3" key="1">
    <citation type="submission" date="2020-07" db="EMBL/GenBank/DDBJ databases">
        <title>Sequencing the genomes of 1000 actinobacteria strains.</title>
        <authorList>
            <person name="Klenk H.-P."/>
        </authorList>
    </citation>
    <scope>NUCLEOTIDE SEQUENCE [LARGE SCALE GENOMIC DNA]</scope>
    <source>
        <strain evidence="2 3">DSM 22083</strain>
    </source>
</reference>
<keyword evidence="3" id="KW-1185">Reference proteome</keyword>
<feature type="region of interest" description="Disordered" evidence="1">
    <location>
        <begin position="47"/>
        <end position="79"/>
    </location>
</feature>
<protein>
    <submittedName>
        <fullName evidence="2">Uncharacterized protein</fullName>
    </submittedName>
</protein>